<dbReference type="InterPro" id="IPR004111">
    <property type="entry name" value="Repressor_TetR_C"/>
</dbReference>
<dbReference type="Pfam" id="PF00440">
    <property type="entry name" value="TetR_N"/>
    <property type="match status" value="1"/>
</dbReference>
<proteinExistence type="predicted"/>
<evidence type="ECO:0000256" key="5">
    <source>
        <dbReference type="PROSITE-ProRule" id="PRU00335"/>
    </source>
</evidence>
<feature type="domain" description="HTH tetR-type" evidence="7">
    <location>
        <begin position="1"/>
        <end position="50"/>
    </location>
</feature>
<dbReference type="Pfam" id="PF02909">
    <property type="entry name" value="TetR_C_1"/>
    <property type="match status" value="1"/>
</dbReference>
<dbReference type="AlphaFoldDB" id="A0A9Q9ISV8"/>
<dbReference type="EMBL" id="CP073767">
    <property type="protein sequence ID" value="UWZ58363.1"/>
    <property type="molecule type" value="Genomic_DNA"/>
</dbReference>
<dbReference type="GO" id="GO:0003677">
    <property type="term" value="F:DNA binding"/>
    <property type="evidence" value="ECO:0007669"/>
    <property type="project" value="UniProtKB-UniRule"/>
</dbReference>
<dbReference type="InterPro" id="IPR023772">
    <property type="entry name" value="DNA-bd_HTH_TetR-type_CS"/>
</dbReference>
<gene>
    <name evidence="8" type="ORF">Daura_20590</name>
</gene>
<keyword evidence="3 5" id="KW-0238">DNA-binding</keyword>
<dbReference type="OrthoDB" id="3214072at2"/>
<dbReference type="InterPro" id="IPR001647">
    <property type="entry name" value="HTH_TetR"/>
</dbReference>
<organism evidence="8 9">
    <name type="scientific">Dactylosporangium aurantiacum</name>
    <dbReference type="NCBI Taxonomy" id="35754"/>
    <lineage>
        <taxon>Bacteria</taxon>
        <taxon>Bacillati</taxon>
        <taxon>Actinomycetota</taxon>
        <taxon>Actinomycetes</taxon>
        <taxon>Micromonosporales</taxon>
        <taxon>Micromonosporaceae</taxon>
        <taxon>Dactylosporangium</taxon>
    </lineage>
</organism>
<feature type="region of interest" description="Disordered" evidence="6">
    <location>
        <begin position="192"/>
        <end position="231"/>
    </location>
</feature>
<dbReference type="PROSITE" id="PS50977">
    <property type="entry name" value="HTH_TETR_2"/>
    <property type="match status" value="1"/>
</dbReference>
<dbReference type="GO" id="GO:0045892">
    <property type="term" value="P:negative regulation of DNA-templated transcription"/>
    <property type="evidence" value="ECO:0007669"/>
    <property type="project" value="InterPro"/>
</dbReference>
<keyword evidence="4" id="KW-0804">Transcription</keyword>
<evidence type="ECO:0000313" key="8">
    <source>
        <dbReference type="EMBL" id="UWZ58363.1"/>
    </source>
</evidence>
<dbReference type="GO" id="GO:0046677">
    <property type="term" value="P:response to antibiotic"/>
    <property type="evidence" value="ECO:0007669"/>
    <property type="project" value="InterPro"/>
</dbReference>
<dbReference type="InterPro" id="IPR036271">
    <property type="entry name" value="Tet_transcr_reg_TetR-rel_C_sf"/>
</dbReference>
<reference evidence="8" key="1">
    <citation type="submission" date="2021-04" db="EMBL/GenBank/DDBJ databases">
        <title>Dactylosporangium aurantiacum NRRL B-8018 full assembly.</title>
        <authorList>
            <person name="Hartkoorn R.C."/>
            <person name="Beaudoing E."/>
            <person name="Hot D."/>
        </authorList>
    </citation>
    <scope>NUCLEOTIDE SEQUENCE</scope>
    <source>
        <strain evidence="8">NRRL B-8018</strain>
    </source>
</reference>
<dbReference type="Gene3D" id="1.10.357.10">
    <property type="entry name" value="Tetracycline Repressor, domain 2"/>
    <property type="match status" value="1"/>
</dbReference>
<dbReference type="PRINTS" id="PR00400">
    <property type="entry name" value="TETREPRESSOR"/>
</dbReference>
<accession>A0A9Q9ISV8</accession>
<dbReference type="Proteomes" id="UP001058003">
    <property type="component" value="Chromosome"/>
</dbReference>
<feature type="DNA-binding region" description="H-T-H motif" evidence="5">
    <location>
        <begin position="13"/>
        <end position="32"/>
    </location>
</feature>
<dbReference type="RefSeq" id="WP_081971754.1">
    <property type="nucleotide sequence ID" value="NZ_CP073767.1"/>
</dbReference>
<dbReference type="InterPro" id="IPR009057">
    <property type="entry name" value="Homeodomain-like_sf"/>
</dbReference>
<evidence type="ECO:0000313" key="9">
    <source>
        <dbReference type="Proteomes" id="UP001058003"/>
    </source>
</evidence>
<keyword evidence="1" id="KW-0678">Repressor</keyword>
<dbReference type="PROSITE" id="PS01081">
    <property type="entry name" value="HTH_TETR_1"/>
    <property type="match status" value="1"/>
</dbReference>
<dbReference type="InterPro" id="IPR003012">
    <property type="entry name" value="Tet_transcr_reg_TetR"/>
</dbReference>
<evidence type="ECO:0000256" key="2">
    <source>
        <dbReference type="ARBA" id="ARBA00023015"/>
    </source>
</evidence>
<keyword evidence="9" id="KW-1185">Reference proteome</keyword>
<evidence type="ECO:0000259" key="7">
    <source>
        <dbReference type="PROSITE" id="PS50977"/>
    </source>
</evidence>
<evidence type="ECO:0000256" key="1">
    <source>
        <dbReference type="ARBA" id="ARBA00022491"/>
    </source>
</evidence>
<evidence type="ECO:0000256" key="4">
    <source>
        <dbReference type="ARBA" id="ARBA00023163"/>
    </source>
</evidence>
<protein>
    <submittedName>
        <fullName evidence="8">TetR/AcrR family transcriptional regulator C-terminal domain-containing protein</fullName>
    </submittedName>
</protein>
<dbReference type="SUPFAM" id="SSF46689">
    <property type="entry name" value="Homeodomain-like"/>
    <property type="match status" value="1"/>
</dbReference>
<sequence>MDLLDRRGISGLTMRNLAESLHVTATALYWHVNTKEDVLDLAFDHIFGEVALPEPTEWQHDVRYLMKAWRAVLLRHPWAPAWIGRPVLGPHVLARTEFLQSALSRGGLTDLHLAVTTHLLANHVIGSALTEATFRRTSGPDRRLDARRHITADPAAFPTLNASGHLDANRWNDDELFERGLDAILASTNAAVPTSSTSSRTGVDAVTPDRHARARRAHGATSDTPPVGGAR</sequence>
<evidence type="ECO:0000256" key="3">
    <source>
        <dbReference type="ARBA" id="ARBA00023125"/>
    </source>
</evidence>
<feature type="compositionally biased region" description="Polar residues" evidence="6">
    <location>
        <begin position="192"/>
        <end position="201"/>
    </location>
</feature>
<dbReference type="KEGG" id="daur:Daura_20590"/>
<dbReference type="SUPFAM" id="SSF48498">
    <property type="entry name" value="Tetracyclin repressor-like, C-terminal domain"/>
    <property type="match status" value="1"/>
</dbReference>
<evidence type="ECO:0000256" key="6">
    <source>
        <dbReference type="SAM" id="MobiDB-lite"/>
    </source>
</evidence>
<name>A0A9Q9ISV8_9ACTN</name>
<keyword evidence="2" id="KW-0805">Transcription regulation</keyword>